<comment type="caution">
    <text evidence="12">The sequence shown here is derived from an EMBL/GenBank/DDBJ whole genome shotgun (WGS) entry which is preliminary data.</text>
</comment>
<keyword evidence="5" id="KW-0547">Nucleotide-binding</keyword>
<dbReference type="SMART" id="SM00490">
    <property type="entry name" value="HELICc"/>
    <property type="match status" value="1"/>
</dbReference>
<evidence type="ECO:0000259" key="10">
    <source>
        <dbReference type="PROSITE" id="PS51194"/>
    </source>
</evidence>
<keyword evidence="3" id="KW-0540">Nuclease</keyword>
<dbReference type="InterPro" id="IPR027417">
    <property type="entry name" value="P-loop_NTPase"/>
</dbReference>
<protein>
    <submittedName>
        <fullName evidence="12">CRISPR-associated endonuclease/helicase Cas3</fullName>
        <ecNumber evidence="12">3.1.-.-</ecNumber>
        <ecNumber evidence="12">3.6.4.-</ecNumber>
    </submittedName>
</protein>
<keyword evidence="12" id="KW-0255">Endonuclease</keyword>
<dbReference type="InterPro" id="IPR006474">
    <property type="entry name" value="Helicase_Cas3_CRISPR-ass_core"/>
</dbReference>
<dbReference type="InterPro" id="IPR050547">
    <property type="entry name" value="DEAD_box_RNA_helicases"/>
</dbReference>
<name>A0A7W5F6B5_9ACTN</name>
<sequence length="793" mass="86000">MLWRVVRAVGGWGCMWSLYRGLCVAGVLSVGGCRLFERAGMVGEWGAPDESVWGKSRGLDPGLAPYPLIRHLLDAAAMALYLWVAYLAENQRVRIAEGMGLAGEVDRARTVVGLCAGLHDVGKVSGFQFCSRRGSQYLSAELAGDRVKMSAERFGHDVAGAQSVAEVLAGLGFAGDEELRVAERLAEIVGGHHGRFHRLEDGIAASFLGGAAWARQRMAHAAAVHGLLGAPQAPGVFKAPAAVLVTGLVILADWLVSQEDYLRKRQRGLEPVLADHFQRSKRDAPGLLAEAGLARVPLQRKEFAQAYGIQGEPNPLQRSVMDELRQAVGEGRRGGIFLVTAASGDGKSETALEAERILSEAFGTQGYAFLLPTMATRDQMHGRVAQALLRQSGEEAGLTLVHSMAWLNSAYADEDLVAQSVLTCDGDEVGEGSGRVEADMRPQRWLRGSKRPLLAQFAVGTIDQALMAVLPVRHNALRLLALSGKTFIVDEAHAYDPYMQVLLGRLLNWLGVYGVPVVLLPASVSDRLIKEYLQGAGHKTRALSKQTFPEPYPGWLYVDGESGRASQISCARRQEQARARGMELDVVVEPVVHGGGGARARLAVIERLLKPIEKEGGTALVVCNTVGDAQNTYLKLRERFDERSHEQGGSVQLLHARFPGDVREARTREVTQGLGRNGPRPRCRIVVATQVVEQSLDLDADIVISDLAPLSLLLLQRAGRCWRHENHWARHGYPDGRGRPAWASGPRLVVLVLGYGNISDMEIPPAVALLRAALRSPTASPPTRTAQMSHDDR</sequence>
<dbReference type="EC" id="3.6.4.-" evidence="12"/>
<dbReference type="PROSITE" id="PS51194">
    <property type="entry name" value="HELICASE_CTER"/>
    <property type="match status" value="1"/>
</dbReference>
<dbReference type="Pfam" id="PF22590">
    <property type="entry name" value="Cas3-like_C_2"/>
    <property type="match status" value="1"/>
</dbReference>
<comment type="similarity">
    <text evidence="2">In the central section; belongs to the CRISPR-associated helicase Cas3 family.</text>
</comment>
<dbReference type="NCBIfam" id="TIGR01587">
    <property type="entry name" value="cas3_core"/>
    <property type="match status" value="1"/>
</dbReference>
<dbReference type="PROSITE" id="PS51257">
    <property type="entry name" value="PROKAR_LIPOPROTEIN"/>
    <property type="match status" value="1"/>
</dbReference>
<dbReference type="Gene3D" id="1.10.3210.30">
    <property type="match status" value="1"/>
</dbReference>
<keyword evidence="7 12" id="KW-0347">Helicase</keyword>
<dbReference type="GO" id="GO:0003723">
    <property type="term" value="F:RNA binding"/>
    <property type="evidence" value="ECO:0007669"/>
    <property type="project" value="TreeGrafter"/>
</dbReference>
<dbReference type="GO" id="GO:0003724">
    <property type="term" value="F:RNA helicase activity"/>
    <property type="evidence" value="ECO:0007669"/>
    <property type="project" value="TreeGrafter"/>
</dbReference>
<dbReference type="InterPro" id="IPR054712">
    <property type="entry name" value="Cas3-like_dom"/>
</dbReference>
<comment type="similarity">
    <text evidence="1">In the N-terminal section; belongs to the CRISPR-associated nuclease Cas3-HD family.</text>
</comment>
<feature type="domain" description="Helicase C-terminal" evidence="10">
    <location>
        <begin position="604"/>
        <end position="789"/>
    </location>
</feature>
<keyword evidence="9" id="KW-0051">Antiviral defense</keyword>
<keyword evidence="8" id="KW-0067">ATP-binding</keyword>
<dbReference type="GO" id="GO:0046872">
    <property type="term" value="F:metal ion binding"/>
    <property type="evidence" value="ECO:0007669"/>
    <property type="project" value="UniProtKB-KW"/>
</dbReference>
<evidence type="ECO:0000256" key="9">
    <source>
        <dbReference type="ARBA" id="ARBA00023118"/>
    </source>
</evidence>
<dbReference type="SUPFAM" id="SSF109604">
    <property type="entry name" value="HD-domain/PDEase-like"/>
    <property type="match status" value="1"/>
</dbReference>
<dbReference type="EC" id="3.1.-.-" evidence="12"/>
<evidence type="ECO:0000256" key="2">
    <source>
        <dbReference type="ARBA" id="ARBA00009046"/>
    </source>
</evidence>
<dbReference type="InterPro" id="IPR038257">
    <property type="entry name" value="CRISPR-assoc_Cas3_HD_sf"/>
</dbReference>
<dbReference type="PANTHER" id="PTHR47963">
    <property type="entry name" value="DEAD-BOX ATP-DEPENDENT RNA HELICASE 47, MITOCHONDRIAL"/>
    <property type="match status" value="1"/>
</dbReference>
<dbReference type="NCBIfam" id="TIGR01596">
    <property type="entry name" value="cas3_HD"/>
    <property type="match status" value="1"/>
</dbReference>
<evidence type="ECO:0000259" key="11">
    <source>
        <dbReference type="PROSITE" id="PS51643"/>
    </source>
</evidence>
<dbReference type="CDD" id="cd17930">
    <property type="entry name" value="DEXHc_cas3"/>
    <property type="match status" value="1"/>
</dbReference>
<evidence type="ECO:0000256" key="8">
    <source>
        <dbReference type="ARBA" id="ARBA00022840"/>
    </source>
</evidence>
<dbReference type="CDD" id="cd09641">
    <property type="entry name" value="Cas3''_I"/>
    <property type="match status" value="1"/>
</dbReference>
<dbReference type="Gene3D" id="3.40.50.300">
    <property type="entry name" value="P-loop containing nucleotide triphosphate hydrolases"/>
    <property type="match status" value="1"/>
</dbReference>
<keyword evidence="4" id="KW-0479">Metal-binding</keyword>
<dbReference type="GO" id="GO:0016787">
    <property type="term" value="F:hydrolase activity"/>
    <property type="evidence" value="ECO:0007669"/>
    <property type="project" value="UniProtKB-KW"/>
</dbReference>
<dbReference type="PANTHER" id="PTHR47963:SF9">
    <property type="entry name" value="CRISPR-ASSOCIATED ENDONUCLEASE_HELICASE CAS3"/>
    <property type="match status" value="1"/>
</dbReference>
<accession>A0A7W5F6B5</accession>
<evidence type="ECO:0000256" key="1">
    <source>
        <dbReference type="ARBA" id="ARBA00006847"/>
    </source>
</evidence>
<dbReference type="GO" id="GO:0051607">
    <property type="term" value="P:defense response to virus"/>
    <property type="evidence" value="ECO:0007669"/>
    <property type="project" value="UniProtKB-KW"/>
</dbReference>
<gene>
    <name evidence="12" type="ORF">FHS41_008219</name>
</gene>
<evidence type="ECO:0000256" key="4">
    <source>
        <dbReference type="ARBA" id="ARBA00022723"/>
    </source>
</evidence>
<evidence type="ECO:0000256" key="3">
    <source>
        <dbReference type="ARBA" id="ARBA00022722"/>
    </source>
</evidence>
<dbReference type="EMBL" id="JACHXE010000015">
    <property type="protein sequence ID" value="MBB3081661.1"/>
    <property type="molecule type" value="Genomic_DNA"/>
</dbReference>
<proteinExistence type="inferred from homology"/>
<dbReference type="Proteomes" id="UP000572907">
    <property type="component" value="Unassembled WGS sequence"/>
</dbReference>
<dbReference type="GO" id="GO:0005524">
    <property type="term" value="F:ATP binding"/>
    <property type="evidence" value="ECO:0007669"/>
    <property type="project" value="UniProtKB-KW"/>
</dbReference>
<organism evidence="12 13">
    <name type="scientific">Streptomyces violarus</name>
    <dbReference type="NCBI Taxonomy" id="67380"/>
    <lineage>
        <taxon>Bacteria</taxon>
        <taxon>Bacillati</taxon>
        <taxon>Actinomycetota</taxon>
        <taxon>Actinomycetes</taxon>
        <taxon>Kitasatosporales</taxon>
        <taxon>Streptomycetaceae</taxon>
        <taxon>Streptomyces</taxon>
    </lineage>
</organism>
<keyword evidence="6 12" id="KW-0378">Hydrolase</keyword>
<reference evidence="12 13" key="1">
    <citation type="submission" date="2020-08" db="EMBL/GenBank/DDBJ databases">
        <title>Genomic Encyclopedia of Type Strains, Phase III (KMG-III): the genomes of soil and plant-associated and newly described type strains.</title>
        <authorList>
            <person name="Whitman W."/>
        </authorList>
    </citation>
    <scope>NUCLEOTIDE SEQUENCE [LARGE SCALE GENOMIC DNA]</scope>
    <source>
        <strain evidence="12 13">CECT 3237</strain>
    </source>
</reference>
<keyword evidence="13" id="KW-1185">Reference proteome</keyword>
<evidence type="ECO:0000313" key="13">
    <source>
        <dbReference type="Proteomes" id="UP000572907"/>
    </source>
</evidence>
<evidence type="ECO:0000256" key="6">
    <source>
        <dbReference type="ARBA" id="ARBA00022801"/>
    </source>
</evidence>
<feature type="domain" description="HD Cas3-type" evidence="11">
    <location>
        <begin position="61"/>
        <end position="255"/>
    </location>
</feature>
<evidence type="ECO:0000256" key="7">
    <source>
        <dbReference type="ARBA" id="ARBA00022806"/>
    </source>
</evidence>
<dbReference type="Pfam" id="PF18019">
    <property type="entry name" value="Cas3_HD"/>
    <property type="match status" value="1"/>
</dbReference>
<dbReference type="InterPro" id="IPR001650">
    <property type="entry name" value="Helicase_C-like"/>
</dbReference>
<dbReference type="InterPro" id="IPR006483">
    <property type="entry name" value="CRISPR-assoc_Cas3_HD"/>
</dbReference>
<dbReference type="GO" id="GO:0004519">
    <property type="term" value="F:endonuclease activity"/>
    <property type="evidence" value="ECO:0007669"/>
    <property type="project" value="UniProtKB-KW"/>
</dbReference>
<dbReference type="PROSITE" id="PS51643">
    <property type="entry name" value="HD_CAS3"/>
    <property type="match status" value="1"/>
</dbReference>
<evidence type="ECO:0000313" key="12">
    <source>
        <dbReference type="EMBL" id="MBB3081661.1"/>
    </source>
</evidence>
<dbReference type="SUPFAM" id="SSF52540">
    <property type="entry name" value="P-loop containing nucleoside triphosphate hydrolases"/>
    <property type="match status" value="1"/>
</dbReference>
<dbReference type="AlphaFoldDB" id="A0A7W5F6B5"/>
<evidence type="ECO:0000256" key="5">
    <source>
        <dbReference type="ARBA" id="ARBA00022741"/>
    </source>
</evidence>